<organism evidence="9 10">
    <name type="scientific">Delphinapterus leucas</name>
    <name type="common">Beluga whale</name>
    <dbReference type="NCBI Taxonomy" id="9749"/>
    <lineage>
        <taxon>Eukaryota</taxon>
        <taxon>Metazoa</taxon>
        <taxon>Chordata</taxon>
        <taxon>Craniata</taxon>
        <taxon>Vertebrata</taxon>
        <taxon>Euteleostomi</taxon>
        <taxon>Mammalia</taxon>
        <taxon>Eutheria</taxon>
        <taxon>Laurasiatheria</taxon>
        <taxon>Artiodactyla</taxon>
        <taxon>Whippomorpha</taxon>
        <taxon>Cetacea</taxon>
        <taxon>Odontoceti</taxon>
        <taxon>Monodontidae</taxon>
        <taxon>Delphinapterus</taxon>
    </lineage>
</organism>
<evidence type="ECO:0000256" key="5">
    <source>
        <dbReference type="ARBA" id="ARBA00023242"/>
    </source>
</evidence>
<dbReference type="InterPro" id="IPR013732">
    <property type="entry name" value="PAD_N"/>
</dbReference>
<dbReference type="CDD" id="cd04214">
    <property type="entry name" value="PAD_N"/>
    <property type="match status" value="1"/>
</dbReference>
<feature type="domain" description="Protein-arginine deiminase (PAD) N-terminal" evidence="7">
    <location>
        <begin position="1"/>
        <end position="114"/>
    </location>
</feature>
<dbReference type="Proteomes" id="UP000248483">
    <property type="component" value="Unplaced"/>
</dbReference>
<dbReference type="GO" id="GO:0005634">
    <property type="term" value="C:nucleus"/>
    <property type="evidence" value="ECO:0007669"/>
    <property type="project" value="UniProtKB-SubCell"/>
</dbReference>
<protein>
    <submittedName>
        <fullName evidence="10">Protein-arginine deiminase type-6-like</fullName>
    </submittedName>
</protein>
<dbReference type="PANTHER" id="PTHR10837:SF4">
    <property type="entry name" value="PROTEIN-ARGININE DEIMINASE TYPE-6"/>
    <property type="match status" value="1"/>
</dbReference>
<dbReference type="Pfam" id="PF08527">
    <property type="entry name" value="PAD_M"/>
    <property type="match status" value="1"/>
</dbReference>
<dbReference type="InterPro" id="IPR038685">
    <property type="entry name" value="PAD_N_sf"/>
</dbReference>
<sequence>MSFQSTVHLSLDSPAHAICVQGMEIYLDVNGCAPQQCESFTVDSSPGVVVQIYGTDPVKIGEEAAMNWWPLSHPTNVLVGMTSPSSANDKGKVSVSYYQHNEDVPMATAVLYLTSIDQTPTTNAVLIEPLNTFYRTQFELSLDVDVYRSGHFETNDKQAKKNWVWGPKGWGAILLVNCSPADAHQLVDRKSKVFSTEETKSLSQMILRVQGPSYILKKCRVVLHTSKEESEKARVYRPQKDSSSTFELVLGPDQHTYNLAPVEDDLEETFYVEALEFPSASFSGLISYSASLVEESQDLSIPETVVYKDTVVFRVAPCVFVSSTQMPLEVYLCRELQVQGFVNTVMELSERSNIQVASVYEDPNRLGRWLQSPGVGYMTQRTQDHTVASIDSIGNLMVSPPVKAQGKEYPLGRILIGSSFYPSKDCRNLSKTLRDFLYAQQVQAPVELFSDWLMIGHAYEFMCFIPAQYKVEDKKDFWLLLASPSSCYKLFKEKQKEGYGDARREANTINQLLADENMRKQNAYVEVGAKDWGPSPKVSAEEMQLLRAGSRYPTNSLPSRPFPAPQKCINLNRSILKRELGLEEQDIIDIPQLFCLEHIANIPSSEQTEKLYARPYFPDLLQMVVMGQNLGIPKPFGPQINGACCLEEKIRQLLEPLGFQCTFVNDFDCYLTEIGDFCSCANIRRVPFAFKWWRMVP</sequence>
<dbReference type="InParanoid" id="A0A7F8K2U5"/>
<dbReference type="FunFam" id="2.60.40.1700:FF:000002">
    <property type="entry name" value="Peptidyl arginine deiminase 6"/>
    <property type="match status" value="1"/>
</dbReference>
<evidence type="ECO:0000259" key="8">
    <source>
        <dbReference type="Pfam" id="PF08527"/>
    </source>
</evidence>
<evidence type="ECO:0000256" key="1">
    <source>
        <dbReference type="ARBA" id="ARBA00004123"/>
    </source>
</evidence>
<dbReference type="Pfam" id="PF03068">
    <property type="entry name" value="PAD"/>
    <property type="match status" value="2"/>
</dbReference>
<accession>A0A7F8K2U5</accession>
<evidence type="ECO:0000256" key="2">
    <source>
        <dbReference type="ARBA" id="ARBA00004496"/>
    </source>
</evidence>
<evidence type="ECO:0000259" key="6">
    <source>
        <dbReference type="Pfam" id="PF03068"/>
    </source>
</evidence>
<dbReference type="RefSeq" id="XP_030616836.1">
    <property type="nucleotide sequence ID" value="XM_030760976.1"/>
</dbReference>
<dbReference type="GO" id="GO:0005509">
    <property type="term" value="F:calcium ion binding"/>
    <property type="evidence" value="ECO:0007669"/>
    <property type="project" value="InterPro"/>
</dbReference>
<comment type="subcellular location">
    <subcellularLocation>
        <location evidence="2">Cytoplasm</location>
    </subcellularLocation>
    <subcellularLocation>
        <location evidence="1">Nucleus</location>
    </subcellularLocation>
</comment>
<evidence type="ECO:0000313" key="10">
    <source>
        <dbReference type="RefSeq" id="XP_030616836.1"/>
    </source>
</evidence>
<dbReference type="KEGG" id="dle:111170807"/>
<dbReference type="InterPro" id="IPR008972">
    <property type="entry name" value="Cupredoxin"/>
</dbReference>
<reference evidence="10" key="1">
    <citation type="submission" date="2025-08" db="UniProtKB">
        <authorList>
            <consortium name="RefSeq"/>
        </authorList>
    </citation>
    <scope>IDENTIFICATION</scope>
    <source>
        <tissue evidence="10">Blood</tissue>
    </source>
</reference>
<feature type="domain" description="Protein-arginine deiminase C-terminal" evidence="6">
    <location>
        <begin position="566"/>
        <end position="693"/>
    </location>
</feature>
<feature type="domain" description="Protein-arginine deiminase (PAD) central" evidence="8">
    <location>
        <begin position="139"/>
        <end position="294"/>
    </location>
</feature>
<dbReference type="GO" id="GO:0004668">
    <property type="term" value="F:protein-arginine deiminase activity"/>
    <property type="evidence" value="ECO:0007669"/>
    <property type="project" value="InterPro"/>
</dbReference>
<comment type="similarity">
    <text evidence="3">Belongs to the protein arginine deiminase family.</text>
</comment>
<dbReference type="InterPro" id="IPR036556">
    <property type="entry name" value="PAD_central_sf"/>
</dbReference>
<dbReference type="GeneID" id="111170807"/>
<dbReference type="SUPFAM" id="SSF55909">
    <property type="entry name" value="Pentein"/>
    <property type="match status" value="1"/>
</dbReference>
<evidence type="ECO:0000256" key="3">
    <source>
        <dbReference type="ARBA" id="ARBA00008166"/>
    </source>
</evidence>
<keyword evidence="9" id="KW-1185">Reference proteome</keyword>
<dbReference type="AlphaFoldDB" id="A0A7F8K2U5"/>
<dbReference type="InterPro" id="IPR004303">
    <property type="entry name" value="PAD"/>
</dbReference>
<dbReference type="PANTHER" id="PTHR10837">
    <property type="entry name" value="PEPTIDYLARGININE DEIMINASE"/>
    <property type="match status" value="1"/>
</dbReference>
<evidence type="ECO:0000259" key="7">
    <source>
        <dbReference type="Pfam" id="PF08526"/>
    </source>
</evidence>
<feature type="domain" description="Protein-arginine deiminase C-terminal" evidence="6">
    <location>
        <begin position="371"/>
        <end position="526"/>
    </location>
</feature>
<dbReference type="PIRSF" id="PIRSF001247">
    <property type="entry name" value="Protein-arginine_deiminase"/>
    <property type="match status" value="1"/>
</dbReference>
<dbReference type="SUPFAM" id="SSF110083">
    <property type="entry name" value="Peptidylarginine deiminase Pad4, middle domain"/>
    <property type="match status" value="1"/>
</dbReference>
<evidence type="ECO:0000313" key="9">
    <source>
        <dbReference type="Proteomes" id="UP000248483"/>
    </source>
</evidence>
<dbReference type="InterPro" id="IPR013530">
    <property type="entry name" value="PAD_C"/>
</dbReference>
<gene>
    <name evidence="10" type="primary">LOC111170807</name>
</gene>
<dbReference type="GO" id="GO:0005737">
    <property type="term" value="C:cytoplasm"/>
    <property type="evidence" value="ECO:0007669"/>
    <property type="project" value="UniProtKB-SubCell"/>
</dbReference>
<dbReference type="Pfam" id="PF08526">
    <property type="entry name" value="PAD_N"/>
    <property type="match status" value="1"/>
</dbReference>
<proteinExistence type="inferred from homology"/>
<dbReference type="InterPro" id="IPR013733">
    <property type="entry name" value="Prot_Arg_deaminase_cen_dom"/>
</dbReference>
<dbReference type="Gene3D" id="2.60.40.1700">
    <property type="entry name" value="Protein-arginine deiminase, central domain"/>
    <property type="match status" value="1"/>
</dbReference>
<keyword evidence="5" id="KW-0539">Nucleus</keyword>
<evidence type="ECO:0000256" key="4">
    <source>
        <dbReference type="ARBA" id="ARBA00022490"/>
    </source>
</evidence>
<dbReference type="SUPFAM" id="SSF49503">
    <property type="entry name" value="Cupredoxins"/>
    <property type="match status" value="1"/>
</dbReference>
<keyword evidence="4" id="KW-0963">Cytoplasm</keyword>
<dbReference type="Gene3D" id="3.75.10.10">
    <property type="entry name" value="L-arginine/glycine Amidinotransferase, Chain A"/>
    <property type="match status" value="2"/>
</dbReference>
<name>A0A7F8K2U5_DELLE</name>
<dbReference type="Gene3D" id="2.60.40.1860">
    <property type="entry name" value="Protein-arginine deiminase, N-terminal domain"/>
    <property type="match status" value="1"/>
</dbReference>